<gene>
    <name evidence="3" type="ORF">DJ64_09545</name>
</gene>
<evidence type="ECO:0000313" key="3">
    <source>
        <dbReference type="EMBL" id="KEG40335.1"/>
    </source>
</evidence>
<name>A0ABR4SZ87_9ACTN</name>
<organism evidence="3 4">
    <name type="scientific">Streptomyces griseorubens</name>
    <dbReference type="NCBI Taxonomy" id="66897"/>
    <lineage>
        <taxon>Bacteria</taxon>
        <taxon>Bacillati</taxon>
        <taxon>Actinomycetota</taxon>
        <taxon>Actinomycetes</taxon>
        <taxon>Kitasatosporales</taxon>
        <taxon>Streptomycetaceae</taxon>
        <taxon>Streptomyces</taxon>
        <taxon>Streptomyces althioticus group</taxon>
    </lineage>
</organism>
<dbReference type="PROSITE" id="PS51257">
    <property type="entry name" value="PROKAR_LIPOPROTEIN"/>
    <property type="match status" value="1"/>
</dbReference>
<proteinExistence type="predicted"/>
<reference evidence="3 4" key="1">
    <citation type="submission" date="2014-04" db="EMBL/GenBank/DDBJ databases">
        <title>Draft genome sequence of the novel Streptomyces griseorubens JSD-1 playing a role in carbon and nitrogen cycle.</title>
        <authorList>
            <consortium name="Shanghai Jiao Tong University"/>
            <person name="Feng H."/>
            <person name="Sun Y."/>
            <person name="Zhi Y."/>
            <person name="Mao L."/>
            <person name="Luo Y."/>
            <person name="Wei X."/>
            <person name="Zhou P."/>
        </authorList>
    </citation>
    <scope>NUCLEOTIDE SEQUENCE [LARGE SCALE GENOMIC DNA]</scope>
    <source>
        <strain evidence="3 4">JSD-1</strain>
    </source>
</reference>
<comment type="caution">
    <text evidence="3">The sequence shown here is derived from an EMBL/GenBank/DDBJ whole genome shotgun (WGS) entry which is preliminary data.</text>
</comment>
<evidence type="ECO:0000313" key="4">
    <source>
        <dbReference type="Proteomes" id="UP000027632"/>
    </source>
</evidence>
<sequence length="59" mass="5916">MTARTWLRMLAAGVALLGLTGCGAADRAVLGAPPCPDGPAARPEPRRTLGGAKSVDGDE</sequence>
<evidence type="ECO:0008006" key="5">
    <source>
        <dbReference type="Google" id="ProtNLM"/>
    </source>
</evidence>
<feature type="chain" id="PRO_5046739039" description="Lipoprotein" evidence="2">
    <location>
        <begin position="25"/>
        <end position="59"/>
    </location>
</feature>
<dbReference type="EMBL" id="JJMG01000155">
    <property type="protein sequence ID" value="KEG40335.1"/>
    <property type="molecule type" value="Genomic_DNA"/>
</dbReference>
<accession>A0ABR4SZ87</accession>
<evidence type="ECO:0000256" key="2">
    <source>
        <dbReference type="SAM" id="SignalP"/>
    </source>
</evidence>
<feature type="signal peptide" evidence="2">
    <location>
        <begin position="1"/>
        <end position="24"/>
    </location>
</feature>
<evidence type="ECO:0000256" key="1">
    <source>
        <dbReference type="SAM" id="MobiDB-lite"/>
    </source>
</evidence>
<keyword evidence="4" id="KW-1185">Reference proteome</keyword>
<dbReference type="RefSeq" id="WP_037641251.1">
    <property type="nucleotide sequence ID" value="NZ_KL503830.1"/>
</dbReference>
<dbReference type="Proteomes" id="UP000027632">
    <property type="component" value="Unassembled WGS sequence"/>
</dbReference>
<feature type="region of interest" description="Disordered" evidence="1">
    <location>
        <begin position="33"/>
        <end position="59"/>
    </location>
</feature>
<protein>
    <recommendedName>
        <fullName evidence="5">Lipoprotein</fullName>
    </recommendedName>
</protein>
<keyword evidence="2" id="KW-0732">Signal</keyword>